<dbReference type="HOGENOM" id="CLU_2851140_0_0_1"/>
<dbReference type="Proteomes" id="UP000008064">
    <property type="component" value="Unassembled WGS sequence"/>
</dbReference>
<reference evidence="1" key="1">
    <citation type="submission" date="2011-04" db="EMBL/GenBank/DDBJ databases">
        <title>Evolution of plant cell wall degrading machinery underlies the functional diversity of forest fungi.</title>
        <authorList>
            <consortium name="US DOE Joint Genome Institute (JGI-PGF)"/>
            <person name="Eastwood D.C."/>
            <person name="Floudas D."/>
            <person name="Binder M."/>
            <person name="Majcherczyk A."/>
            <person name="Schneider P."/>
            <person name="Aerts A."/>
            <person name="Asiegbu F.O."/>
            <person name="Baker S.E."/>
            <person name="Barry K."/>
            <person name="Bendiksby M."/>
            <person name="Blumentritt M."/>
            <person name="Coutinho P.M."/>
            <person name="Cullen D."/>
            <person name="Cullen D."/>
            <person name="Gathman A."/>
            <person name="Goodell B."/>
            <person name="Henrissat B."/>
            <person name="Ihrmark K."/>
            <person name="Kauserud H."/>
            <person name="Kohler A."/>
            <person name="LaButti K."/>
            <person name="Lapidus A."/>
            <person name="Lavin J.L."/>
            <person name="Lee Y.-H."/>
            <person name="Lindquist E."/>
            <person name="Lilly W."/>
            <person name="Lucas S."/>
            <person name="Morin E."/>
            <person name="Murat C."/>
            <person name="Oguiza J.A."/>
            <person name="Park J."/>
            <person name="Pisabarro A.G."/>
            <person name="Riley R."/>
            <person name="Rosling A."/>
            <person name="Salamov A."/>
            <person name="Schmidt O."/>
            <person name="Schmutz J."/>
            <person name="Skrede I."/>
            <person name="Stenlid J."/>
            <person name="Wiebenga A."/>
            <person name="Xie X."/>
            <person name="Kues U."/>
            <person name="Hibbett D.S."/>
            <person name="Hoffmeister D."/>
            <person name="Hogberg N."/>
            <person name="Martin F."/>
            <person name="Grigoriev I.V."/>
            <person name="Watkinson S.C."/>
        </authorList>
    </citation>
    <scope>NUCLEOTIDE SEQUENCE</scope>
    <source>
        <strain evidence="1">S7.9</strain>
    </source>
</reference>
<dbReference type="EMBL" id="GL945440">
    <property type="protein sequence ID" value="EGO20853.1"/>
    <property type="molecule type" value="Genomic_DNA"/>
</dbReference>
<dbReference type="KEGG" id="sla:SERLADRAFT_400080"/>
<proteinExistence type="predicted"/>
<name>F8P8U7_SERL9</name>
<dbReference type="RefSeq" id="XP_007322819.1">
    <property type="nucleotide sequence ID" value="XM_007322757.1"/>
</dbReference>
<gene>
    <name evidence="1" type="ORF">SERLADRAFT_400080</name>
</gene>
<evidence type="ECO:0000313" key="1">
    <source>
        <dbReference type="EMBL" id="EGO20853.1"/>
    </source>
</evidence>
<protein>
    <submittedName>
        <fullName evidence="1">Uncharacterized protein</fullName>
    </submittedName>
</protein>
<dbReference type="GeneID" id="18812007"/>
<sequence>MGNSRRRADKMVRRYREDMERVKSAMIGPNRVQKASKKRSRRVLRLPSAATGLRLCSPFNSTLILTEKSPRDSVG</sequence>
<dbReference type="AlphaFoldDB" id="F8P8U7"/>
<accession>F8P8U7</accession>
<organism>
    <name type="scientific">Serpula lacrymans var. lacrymans (strain S7.9)</name>
    <name type="common">Dry rot fungus</name>
    <dbReference type="NCBI Taxonomy" id="578457"/>
    <lineage>
        <taxon>Eukaryota</taxon>
        <taxon>Fungi</taxon>
        <taxon>Dikarya</taxon>
        <taxon>Basidiomycota</taxon>
        <taxon>Agaricomycotina</taxon>
        <taxon>Agaricomycetes</taxon>
        <taxon>Agaricomycetidae</taxon>
        <taxon>Boletales</taxon>
        <taxon>Coniophorineae</taxon>
        <taxon>Serpulaceae</taxon>
        <taxon>Serpula</taxon>
    </lineage>
</organism>